<organism evidence="4 5">
    <name type="scientific">Polaribacter batillariae</name>
    <dbReference type="NCBI Taxonomy" id="2808900"/>
    <lineage>
        <taxon>Bacteria</taxon>
        <taxon>Pseudomonadati</taxon>
        <taxon>Bacteroidota</taxon>
        <taxon>Flavobacteriia</taxon>
        <taxon>Flavobacteriales</taxon>
        <taxon>Flavobacteriaceae</taxon>
    </lineage>
</organism>
<evidence type="ECO:0000259" key="3">
    <source>
        <dbReference type="Pfam" id="PF13205"/>
    </source>
</evidence>
<keyword evidence="1 2" id="KW-0732">Signal</keyword>
<evidence type="ECO:0000256" key="1">
    <source>
        <dbReference type="ARBA" id="ARBA00022729"/>
    </source>
</evidence>
<sequence>MKFSKNLILLIVFAVLISSCAKTGRPDGGPKDEDAPLFVTANPPYESINFKGKEIKLYFNEFVKLKDLNKQLVVSPPLKNPLIISPQGTASKFLKIEILDTLTTNTTYIFNFGNAVEDNNESNVLEGFKYVFSTGTYIDSLKIFGEVQDAFLREKPKRTNIVLYKIDSTYTDSLIYKKKPNYVTSALDTTKFNFSNLKEGKYRLIALQENSSDYLFNPKLDKIGFYNDTISLPRDSILSKPIILFKEIQPYQFRRGKEITKGKIQFGYNGKIKDLKVNLLSKVPDSFKSVSRFEKDKDTLNYWFTPIDVDSLNFTVTNDIFIDTVTVRLRKKKIDSLSVSFPSNKLLHFRDTLFLKSNNPITAIDTSKISLIDADTLRIPFNIFNSKKENKLGFIFEKKQKSAYNLKLLPNAITDIYETTIDTLRFSFKTQEIEDYGKITLNVENSKNENLIIDLISIKEKNKIIERRYISSSESLVFDLLEPKSYAFRAIIDRNKNNFWDTGNYLEMKQPEKIIYFKTQIDLRANNYVFETFFVN</sequence>
<dbReference type="InterPro" id="IPR032812">
    <property type="entry name" value="SbsA_Ig"/>
</dbReference>
<feature type="domain" description="SbsA Ig-like" evidence="3">
    <location>
        <begin position="32"/>
        <end position="134"/>
    </location>
</feature>
<evidence type="ECO:0000313" key="4">
    <source>
        <dbReference type="EMBL" id="QTD38671.1"/>
    </source>
</evidence>
<dbReference type="Pfam" id="PF13205">
    <property type="entry name" value="Big_5"/>
    <property type="match status" value="1"/>
</dbReference>
<dbReference type="RefSeq" id="WP_207972795.1">
    <property type="nucleotide sequence ID" value="NZ_CP071795.1"/>
</dbReference>
<protein>
    <submittedName>
        <fullName evidence="4">Ig-like domain-containing protein</fullName>
    </submittedName>
</protein>
<gene>
    <name evidence="4" type="ORF">JL193_05200</name>
</gene>
<feature type="signal peptide" evidence="2">
    <location>
        <begin position="1"/>
        <end position="21"/>
    </location>
</feature>
<proteinExistence type="predicted"/>
<evidence type="ECO:0000313" key="5">
    <source>
        <dbReference type="Proteomes" id="UP000663935"/>
    </source>
</evidence>
<evidence type="ECO:0000256" key="2">
    <source>
        <dbReference type="SAM" id="SignalP"/>
    </source>
</evidence>
<name>A0ABX7T087_9FLAO</name>
<dbReference type="PROSITE" id="PS51257">
    <property type="entry name" value="PROKAR_LIPOPROTEIN"/>
    <property type="match status" value="1"/>
</dbReference>
<accession>A0ABX7T087</accession>
<dbReference type="Proteomes" id="UP000663935">
    <property type="component" value="Chromosome"/>
</dbReference>
<keyword evidence="5" id="KW-1185">Reference proteome</keyword>
<feature type="chain" id="PRO_5046091408" evidence="2">
    <location>
        <begin position="22"/>
        <end position="536"/>
    </location>
</feature>
<dbReference type="EMBL" id="CP071795">
    <property type="protein sequence ID" value="QTD38671.1"/>
    <property type="molecule type" value="Genomic_DNA"/>
</dbReference>
<reference evidence="4 5" key="1">
    <citation type="submission" date="2021-03" db="EMBL/GenBank/DDBJ databases">
        <title>Complete genome of Polaribacter_sp.G4M1.</title>
        <authorList>
            <person name="Jeong S.W."/>
            <person name="Bae J.W."/>
        </authorList>
    </citation>
    <scope>NUCLEOTIDE SEQUENCE [LARGE SCALE GENOMIC DNA]</scope>
    <source>
        <strain evidence="4 5">G4M1</strain>
    </source>
</reference>